<dbReference type="PANTHER" id="PTHR43798:SF33">
    <property type="entry name" value="HYDROLASE, PUTATIVE (AFU_ORTHOLOGUE AFUA_2G14860)-RELATED"/>
    <property type="match status" value="1"/>
</dbReference>
<organism evidence="3 4">
    <name type="scientific">Pseudonocardia charpentierae</name>
    <dbReference type="NCBI Taxonomy" id="3075545"/>
    <lineage>
        <taxon>Bacteria</taxon>
        <taxon>Bacillati</taxon>
        <taxon>Actinomycetota</taxon>
        <taxon>Actinomycetes</taxon>
        <taxon>Pseudonocardiales</taxon>
        <taxon>Pseudonocardiaceae</taxon>
        <taxon>Pseudonocardia</taxon>
    </lineage>
</organism>
<reference evidence="4" key="1">
    <citation type="submission" date="2023-07" db="EMBL/GenBank/DDBJ databases">
        <title>30 novel species of actinomycetes from the DSMZ collection.</title>
        <authorList>
            <person name="Nouioui I."/>
        </authorList>
    </citation>
    <scope>NUCLEOTIDE SEQUENCE [LARGE SCALE GENOMIC DNA]</scope>
    <source>
        <strain evidence="4">DSM 45834</strain>
    </source>
</reference>
<gene>
    <name evidence="3" type="ORF">RM445_19105</name>
</gene>
<accession>A0ABU2NCH7</accession>
<comment type="caution">
    <text evidence="3">The sequence shown here is derived from an EMBL/GenBank/DDBJ whole genome shotgun (WGS) entry which is preliminary data.</text>
</comment>
<dbReference type="InterPro" id="IPR029058">
    <property type="entry name" value="AB_hydrolase_fold"/>
</dbReference>
<evidence type="ECO:0000313" key="3">
    <source>
        <dbReference type="EMBL" id="MDT0351641.1"/>
    </source>
</evidence>
<dbReference type="InterPro" id="IPR050266">
    <property type="entry name" value="AB_hydrolase_sf"/>
</dbReference>
<dbReference type="RefSeq" id="WP_311558034.1">
    <property type="nucleotide sequence ID" value="NZ_JAVREJ010000013.1"/>
</dbReference>
<protein>
    <submittedName>
        <fullName evidence="3">Alpha/beta fold hydrolase</fullName>
    </submittedName>
</protein>
<dbReference type="PRINTS" id="PR00111">
    <property type="entry name" value="ABHYDROLASE"/>
</dbReference>
<dbReference type="PANTHER" id="PTHR43798">
    <property type="entry name" value="MONOACYLGLYCEROL LIPASE"/>
    <property type="match status" value="1"/>
</dbReference>
<sequence>MTTSSSATGSSPSQKPQQAAPARARLAYDRTGRGEPLVLLHGQGFSRRCWDPIVDALAVDRDVIAVDLPGHGDSPRQPKGTGSAPHDLAVAVSELLDELNLPTVHVAGNSSGGWVALELGRLQRARTVTALDPAGLWRKSAPRHIRVAMRQVRLTAKITRRVAPNAPRTRLSRGLAFMQASGHPFSLPYEPVKTAVHDMAAAPGFRETLRALEKRQFEDGAAITVPVTVAFGSRDRVLLPGVARRRDQLPDQTRWVTLTGCGHVPMFDDPAATADLLLHASNPATASTLGEPVR</sequence>
<dbReference type="InterPro" id="IPR000073">
    <property type="entry name" value="AB_hydrolase_1"/>
</dbReference>
<name>A0ABU2NCH7_9PSEU</name>
<feature type="region of interest" description="Disordered" evidence="1">
    <location>
        <begin position="1"/>
        <end position="23"/>
    </location>
</feature>
<dbReference type="GO" id="GO:0016787">
    <property type="term" value="F:hydrolase activity"/>
    <property type="evidence" value="ECO:0007669"/>
    <property type="project" value="UniProtKB-KW"/>
</dbReference>
<evidence type="ECO:0000256" key="1">
    <source>
        <dbReference type="SAM" id="MobiDB-lite"/>
    </source>
</evidence>
<dbReference type="SUPFAM" id="SSF53474">
    <property type="entry name" value="alpha/beta-Hydrolases"/>
    <property type="match status" value="1"/>
</dbReference>
<dbReference type="Proteomes" id="UP001183202">
    <property type="component" value="Unassembled WGS sequence"/>
</dbReference>
<dbReference type="Pfam" id="PF12697">
    <property type="entry name" value="Abhydrolase_6"/>
    <property type="match status" value="1"/>
</dbReference>
<feature type="domain" description="AB hydrolase-1" evidence="2">
    <location>
        <begin position="37"/>
        <end position="275"/>
    </location>
</feature>
<dbReference type="EMBL" id="JAVREJ010000013">
    <property type="protein sequence ID" value="MDT0351641.1"/>
    <property type="molecule type" value="Genomic_DNA"/>
</dbReference>
<dbReference type="Gene3D" id="3.40.50.1820">
    <property type="entry name" value="alpha/beta hydrolase"/>
    <property type="match status" value="1"/>
</dbReference>
<evidence type="ECO:0000259" key="2">
    <source>
        <dbReference type="Pfam" id="PF12697"/>
    </source>
</evidence>
<evidence type="ECO:0000313" key="4">
    <source>
        <dbReference type="Proteomes" id="UP001183202"/>
    </source>
</evidence>
<keyword evidence="3" id="KW-0378">Hydrolase</keyword>
<keyword evidence="4" id="KW-1185">Reference proteome</keyword>
<feature type="compositionally biased region" description="Low complexity" evidence="1">
    <location>
        <begin position="1"/>
        <end position="22"/>
    </location>
</feature>
<proteinExistence type="predicted"/>